<dbReference type="SMART" id="SM00382">
    <property type="entry name" value="AAA"/>
    <property type="match status" value="1"/>
</dbReference>
<dbReference type="InterPro" id="IPR027417">
    <property type="entry name" value="P-loop_NTPase"/>
</dbReference>
<dbReference type="InterPro" id="IPR003439">
    <property type="entry name" value="ABC_transporter-like_ATP-bd"/>
</dbReference>
<dbReference type="PROSITE" id="PS00211">
    <property type="entry name" value="ABC_TRANSPORTER_1"/>
    <property type="match status" value="1"/>
</dbReference>
<evidence type="ECO:0000256" key="5">
    <source>
        <dbReference type="ARBA" id="ARBA00022840"/>
    </source>
</evidence>
<gene>
    <name evidence="8" type="ORF">JJB74_29220</name>
</gene>
<dbReference type="RefSeq" id="WP_200598081.1">
    <property type="nucleotide sequence ID" value="NZ_JAEPBG010000025.1"/>
</dbReference>
<keyword evidence="4" id="KW-0547">Nucleotide-binding</keyword>
<evidence type="ECO:0000313" key="9">
    <source>
        <dbReference type="Proteomes" id="UP000622890"/>
    </source>
</evidence>
<dbReference type="GO" id="GO:0015807">
    <property type="term" value="P:L-amino acid transport"/>
    <property type="evidence" value="ECO:0007669"/>
    <property type="project" value="TreeGrafter"/>
</dbReference>
<evidence type="ECO:0000259" key="7">
    <source>
        <dbReference type="PROSITE" id="PS50893"/>
    </source>
</evidence>
<dbReference type="PANTHER" id="PTHR43820:SF4">
    <property type="entry name" value="HIGH-AFFINITY BRANCHED-CHAIN AMINO ACID TRANSPORT ATP-BINDING PROTEIN LIVF"/>
    <property type="match status" value="1"/>
</dbReference>
<dbReference type="InterPro" id="IPR003593">
    <property type="entry name" value="AAA+_ATPase"/>
</dbReference>
<organism evidence="8 9">
    <name type="scientific">Noviherbaspirillum pedocola</name>
    <dbReference type="NCBI Taxonomy" id="2801341"/>
    <lineage>
        <taxon>Bacteria</taxon>
        <taxon>Pseudomonadati</taxon>
        <taxon>Pseudomonadota</taxon>
        <taxon>Betaproteobacteria</taxon>
        <taxon>Burkholderiales</taxon>
        <taxon>Oxalobacteraceae</taxon>
        <taxon>Noviherbaspirillum</taxon>
    </lineage>
</organism>
<dbReference type="PANTHER" id="PTHR43820">
    <property type="entry name" value="HIGH-AFFINITY BRANCHED-CHAIN AMINO ACID TRANSPORT ATP-BINDING PROTEIN LIVF"/>
    <property type="match status" value="1"/>
</dbReference>
<dbReference type="EMBL" id="JAEPBG010000025">
    <property type="protein sequence ID" value="MBK4738712.1"/>
    <property type="molecule type" value="Genomic_DNA"/>
</dbReference>
<dbReference type="Pfam" id="PF12399">
    <property type="entry name" value="BCA_ABC_TP_C"/>
    <property type="match status" value="1"/>
</dbReference>
<evidence type="ECO:0000256" key="2">
    <source>
        <dbReference type="ARBA" id="ARBA00022448"/>
    </source>
</evidence>
<comment type="caution">
    <text evidence="8">The sequence shown here is derived from an EMBL/GenBank/DDBJ whole genome shotgun (WGS) entry which is preliminary data.</text>
</comment>
<dbReference type="InterPro" id="IPR052156">
    <property type="entry name" value="BCAA_Transport_ATP-bd_LivF"/>
</dbReference>
<comment type="similarity">
    <text evidence="1">Belongs to the ABC transporter superfamily.</text>
</comment>
<dbReference type="SUPFAM" id="SSF52540">
    <property type="entry name" value="P-loop containing nucleoside triphosphate hydrolases"/>
    <property type="match status" value="1"/>
</dbReference>
<dbReference type="GO" id="GO:0015658">
    <property type="term" value="F:branched-chain amino acid transmembrane transporter activity"/>
    <property type="evidence" value="ECO:0007669"/>
    <property type="project" value="TreeGrafter"/>
</dbReference>
<evidence type="ECO:0000256" key="3">
    <source>
        <dbReference type="ARBA" id="ARBA00022475"/>
    </source>
</evidence>
<evidence type="ECO:0000313" key="8">
    <source>
        <dbReference type="EMBL" id="MBK4738712.1"/>
    </source>
</evidence>
<protein>
    <submittedName>
        <fullName evidence="8">ABC transporter ATP-binding protein</fullName>
    </submittedName>
</protein>
<dbReference type="AlphaFoldDB" id="A0A934SZQ8"/>
<dbReference type="PROSITE" id="PS50893">
    <property type="entry name" value="ABC_TRANSPORTER_2"/>
    <property type="match status" value="1"/>
</dbReference>
<dbReference type="InterPro" id="IPR032823">
    <property type="entry name" value="BCA_ABC_TP_C"/>
</dbReference>
<name>A0A934SZQ8_9BURK</name>
<keyword evidence="9" id="KW-1185">Reference proteome</keyword>
<dbReference type="Proteomes" id="UP000622890">
    <property type="component" value="Unassembled WGS sequence"/>
</dbReference>
<sequence length="238" mass="26187">MPNLLEIKELHAAYGTTGVLHGISMNLREGSITTLLGANGAGKTTTLRALCQMMVSTRGSIQLGGKRTDGRATEDIVRLGVAHVPDGRGTFHALSTEENLKLGAYLRRDKAAVADDFERVYSYFPRLRERRQQQAGTLSGGEQQMLAIGRALMSRPRLLLLDEPSFGLAPLIVRDIFEIMKRINQEEKVSILLVEQNATLALEVADAVYLLETGRIVLSGTPQDVRDNDAVRRVYLGE</sequence>
<dbReference type="InterPro" id="IPR017871">
    <property type="entry name" value="ABC_transporter-like_CS"/>
</dbReference>
<dbReference type="GO" id="GO:0005524">
    <property type="term" value="F:ATP binding"/>
    <property type="evidence" value="ECO:0007669"/>
    <property type="project" value="UniProtKB-KW"/>
</dbReference>
<evidence type="ECO:0000256" key="4">
    <source>
        <dbReference type="ARBA" id="ARBA00022741"/>
    </source>
</evidence>
<accession>A0A934SZQ8</accession>
<dbReference type="GO" id="GO:0016887">
    <property type="term" value="F:ATP hydrolysis activity"/>
    <property type="evidence" value="ECO:0007669"/>
    <property type="project" value="InterPro"/>
</dbReference>
<feature type="domain" description="ABC transporter" evidence="7">
    <location>
        <begin position="5"/>
        <end position="238"/>
    </location>
</feature>
<evidence type="ECO:0000256" key="1">
    <source>
        <dbReference type="ARBA" id="ARBA00005417"/>
    </source>
</evidence>
<dbReference type="Gene3D" id="3.40.50.300">
    <property type="entry name" value="P-loop containing nucleotide triphosphate hydrolases"/>
    <property type="match status" value="1"/>
</dbReference>
<evidence type="ECO:0000256" key="6">
    <source>
        <dbReference type="ARBA" id="ARBA00022970"/>
    </source>
</evidence>
<keyword evidence="6" id="KW-0029">Amino-acid transport</keyword>
<keyword evidence="2" id="KW-0813">Transport</keyword>
<proteinExistence type="inferred from homology"/>
<reference evidence="8" key="1">
    <citation type="submission" date="2021-01" db="EMBL/GenBank/DDBJ databases">
        <title>Genome sequence of strain Noviherbaspirillum sp. DKR-6.</title>
        <authorList>
            <person name="Chaudhary D.K."/>
        </authorList>
    </citation>
    <scope>NUCLEOTIDE SEQUENCE</scope>
    <source>
        <strain evidence="8">DKR-6</strain>
    </source>
</reference>
<dbReference type="CDD" id="cd03224">
    <property type="entry name" value="ABC_TM1139_LivF_branched"/>
    <property type="match status" value="1"/>
</dbReference>
<keyword evidence="5 8" id="KW-0067">ATP-binding</keyword>
<keyword evidence="3" id="KW-1003">Cell membrane</keyword>
<dbReference type="Pfam" id="PF00005">
    <property type="entry name" value="ABC_tran"/>
    <property type="match status" value="1"/>
</dbReference>
<keyword evidence="3" id="KW-0472">Membrane</keyword>